<evidence type="ECO:0000313" key="4">
    <source>
        <dbReference type="Proteomes" id="UP000002215"/>
    </source>
</evidence>
<dbReference type="Pfam" id="PF13365">
    <property type="entry name" value="Trypsin_2"/>
    <property type="match status" value="1"/>
</dbReference>
<reference evidence="4" key="1">
    <citation type="submission" date="2009-08" db="EMBL/GenBank/DDBJ databases">
        <title>The complete genome of Chitinophaga pinensis DSM 2588.</title>
        <authorList>
            <consortium name="US DOE Joint Genome Institute (JGI-PGF)"/>
            <person name="Lucas S."/>
            <person name="Copeland A."/>
            <person name="Lapidus A."/>
            <person name="Glavina del Rio T."/>
            <person name="Dalin E."/>
            <person name="Tice H."/>
            <person name="Bruce D."/>
            <person name="Goodwin L."/>
            <person name="Pitluck S."/>
            <person name="Kyrpides N."/>
            <person name="Mavromatis K."/>
            <person name="Ivanova N."/>
            <person name="Mikhailova N."/>
            <person name="Sims D."/>
            <person name="Meinche L."/>
            <person name="Brettin T."/>
            <person name="Detter J.C."/>
            <person name="Han C."/>
            <person name="Larimer F."/>
            <person name="Land M."/>
            <person name="Hauser L."/>
            <person name="Markowitz V."/>
            <person name="Cheng J.-F."/>
            <person name="Hugenholtz P."/>
            <person name="Woyke T."/>
            <person name="Wu D."/>
            <person name="Spring S."/>
            <person name="Klenk H.-P."/>
            <person name="Eisen J.A."/>
        </authorList>
    </citation>
    <scope>NUCLEOTIDE SEQUENCE [LARGE SCALE GENOMIC DNA]</scope>
    <source>
        <strain evidence="4">ATCC 43595 / DSM 2588 / LMG 13176 / NBRC 15968 / NCIMB 11800 / UQM 2034</strain>
    </source>
</reference>
<protein>
    <recommendedName>
        <fullName evidence="2">Nephrocystin 3-like N-terminal domain-containing protein</fullName>
    </recommendedName>
</protein>
<dbReference type="InterPro" id="IPR027417">
    <property type="entry name" value="P-loop_NTPase"/>
</dbReference>
<dbReference type="Pfam" id="PF24883">
    <property type="entry name" value="NPHP3_N"/>
    <property type="match status" value="1"/>
</dbReference>
<dbReference type="EMBL" id="CP001699">
    <property type="protein sequence ID" value="ACU60939.1"/>
    <property type="molecule type" value="Genomic_DNA"/>
</dbReference>
<dbReference type="KEGG" id="cpi:Cpin_3472"/>
<dbReference type="Gene3D" id="2.40.10.10">
    <property type="entry name" value="Trypsin-like serine proteases"/>
    <property type="match status" value="1"/>
</dbReference>
<dbReference type="InterPro" id="IPR056884">
    <property type="entry name" value="NPHP3-like_N"/>
</dbReference>
<evidence type="ECO:0000259" key="2">
    <source>
        <dbReference type="Pfam" id="PF24883"/>
    </source>
</evidence>
<dbReference type="SUPFAM" id="SSF50494">
    <property type="entry name" value="Trypsin-like serine proteases"/>
    <property type="match status" value="1"/>
</dbReference>
<name>A0A979G500_CHIPD</name>
<accession>A0A979G500</accession>
<proteinExistence type="predicted"/>
<dbReference type="RefSeq" id="WP_012791115.1">
    <property type="nucleotide sequence ID" value="NC_013132.1"/>
</dbReference>
<dbReference type="OrthoDB" id="9770276at2"/>
<reference evidence="3 4" key="2">
    <citation type="journal article" date="2010" name="Stand. Genomic Sci.">
        <title>Complete genome sequence of Chitinophaga pinensis type strain (UQM 2034).</title>
        <authorList>
            <person name="Glavina Del Rio T."/>
            <person name="Abt B."/>
            <person name="Spring S."/>
            <person name="Lapidus A."/>
            <person name="Nolan M."/>
            <person name="Tice H."/>
            <person name="Copeland A."/>
            <person name="Cheng J.F."/>
            <person name="Chen F."/>
            <person name="Bruce D."/>
            <person name="Goodwin L."/>
            <person name="Pitluck S."/>
            <person name="Ivanova N."/>
            <person name="Mavromatis K."/>
            <person name="Mikhailova N."/>
            <person name="Pati A."/>
            <person name="Chen A."/>
            <person name="Palaniappan K."/>
            <person name="Land M."/>
            <person name="Hauser L."/>
            <person name="Chang Y.J."/>
            <person name="Jeffries C.D."/>
            <person name="Chain P."/>
            <person name="Saunders E."/>
            <person name="Detter J.C."/>
            <person name="Brettin T."/>
            <person name="Rohde M."/>
            <person name="Goker M."/>
            <person name="Bristow J."/>
            <person name="Eisen J.A."/>
            <person name="Markowitz V."/>
            <person name="Hugenholtz P."/>
            <person name="Kyrpides N.C."/>
            <person name="Klenk H.P."/>
            <person name="Lucas S."/>
        </authorList>
    </citation>
    <scope>NUCLEOTIDE SEQUENCE [LARGE SCALE GENOMIC DNA]</scope>
    <source>
        <strain evidence="4">ATCC 43595 / DSM 2588 / LMG 13176 / NBRC 15968 / NCIMB 11800 / UQM 2034</strain>
    </source>
</reference>
<sequence>MITGDKAKFIDVAAFLLHLQRTSGSTLYIVSASGRFTGWLLTTELVVIPGFGYLDETEEEFTCYSSATVDSAPLKARLVSIAGKWIKDHERVALLKLEKPVSYPIHHLQTENCKPEDDVMVLQYPQGTRALQLSFGKIREVNDKWIAYDADTLPGSSGAPVINIQNGKLIAMHLLAGVGEKRYNSGVTTAGIIGFLRTTDYWPQIAAAHQLLDAKSILSKDLEFSQPTPQWDEIHYKAAVQWNIDPTVLSEEEKKALSPHLISKQTPVWALKPVDRQQILTSTSIDSLRNIESGIDNHQPGQKVIRRILNGGPYNLDEVDVEELPYWLQAVRWFKGIDETLPGPAEVDGILQKRRIRAALTNLGGAGFRGREEELNTLKTWYEDNRQGSIVISGIGGIGKTALISHFCLQLPENTLLLWLDFDRADLTPDDPQSILRILIGQIRVQRADFVAPPDNNDWKVMFKALGENLNKTQKALTPSLMVLDGFEVAQYAKQYQGIWELLNIILKECPSIKVIVSGRAAVASLKLADKPAASLRLTGMKIQDAEEVLEKNGLKNAAVIRKMATMSKGIPLILKLVIHYVNKGGDENELQHGLPKDTIEGYLYRRILYRVLDADLQPLIREALILRKITRDIINEILFSLLPANTTVDEVFDKLSKEMSLLEDGQEGLATIPGEEDVLKLRPELHTSTIRLLELEDAAYVRSVDQKAVDYYRKQDLSFHEHTAELVYHSLRLGNLQDAKKHWRPEIALYLKNSVEDLPEKNKAEKDWLKDMINQSLSETKDDIAIWESETYTILKESIARKSYSDSVRQILNHRKERSADSPLLIYDAWVTWQEGNLEAAIRLLKNSKTTEPRIRKDQLIFLALLETYNGNRAIADHYLSQINTDQWSNRQFGNTENLAVAAARMRLTVDLERELRVLQAIREEAGVKRMVLEQHILQRRDVVWPALIEVLDNRTDDNYVAAYQSLTDKEGRLKYETSGKFRLGMNASDIRSLNERNQSFIRSNAENTSSPVLFESIWYLLMLSEFRQKQLTDKDVLRDILEIATIPRKSMSTLEVAIVFSLTVFHGEEMPVLYKSFRSPSVDDLILNVASKYIQTGLPPLELRREELLTTYLRERNLSSNSNIQTQFLIDIIQRGNDADRQDIVRIIRNMRDEKLAAVIFYLVGPDPLEVLCKGLLGVGEESKLNAKQKITPTGMELEDLVDAVSKMPMDINDIMRYLLAEHVKVQMIDLSGSPRMIWLNVINYLVQNNQVNTLSDILRDLAKDNPQLLTTTERFTTLLR</sequence>
<dbReference type="Gene3D" id="3.40.50.300">
    <property type="entry name" value="P-loop containing nucleotide triphosphate hydrolases"/>
    <property type="match status" value="1"/>
</dbReference>
<evidence type="ECO:0000313" key="3">
    <source>
        <dbReference type="EMBL" id="ACU60939.1"/>
    </source>
</evidence>
<gene>
    <name evidence="3" type="ordered locus">Cpin_3472</name>
</gene>
<evidence type="ECO:0000256" key="1">
    <source>
        <dbReference type="ARBA" id="ARBA00022737"/>
    </source>
</evidence>
<keyword evidence="1" id="KW-0677">Repeat</keyword>
<dbReference type="InterPro" id="IPR043504">
    <property type="entry name" value="Peptidase_S1_PA_chymotrypsin"/>
</dbReference>
<dbReference type="Proteomes" id="UP000002215">
    <property type="component" value="Chromosome"/>
</dbReference>
<feature type="domain" description="Nephrocystin 3-like N-terminal" evidence="2">
    <location>
        <begin position="377"/>
        <end position="520"/>
    </location>
</feature>
<dbReference type="SUPFAM" id="SSF52540">
    <property type="entry name" value="P-loop containing nucleoside triphosphate hydrolases"/>
    <property type="match status" value="1"/>
</dbReference>
<organism evidence="3 4">
    <name type="scientific">Chitinophaga pinensis (strain ATCC 43595 / DSM 2588 / LMG 13176 / NBRC 15968 / NCIMB 11800 / UQM 2034)</name>
    <dbReference type="NCBI Taxonomy" id="485918"/>
    <lineage>
        <taxon>Bacteria</taxon>
        <taxon>Pseudomonadati</taxon>
        <taxon>Bacteroidota</taxon>
        <taxon>Chitinophagia</taxon>
        <taxon>Chitinophagales</taxon>
        <taxon>Chitinophagaceae</taxon>
        <taxon>Chitinophaga</taxon>
    </lineage>
</organism>
<dbReference type="InterPro" id="IPR009003">
    <property type="entry name" value="Peptidase_S1_PA"/>
</dbReference>